<organism evidence="1 2">
    <name type="scientific">Blepharisma stoltei</name>
    <dbReference type="NCBI Taxonomy" id="1481888"/>
    <lineage>
        <taxon>Eukaryota</taxon>
        <taxon>Sar</taxon>
        <taxon>Alveolata</taxon>
        <taxon>Ciliophora</taxon>
        <taxon>Postciliodesmatophora</taxon>
        <taxon>Heterotrichea</taxon>
        <taxon>Heterotrichida</taxon>
        <taxon>Blepharismidae</taxon>
        <taxon>Blepharisma</taxon>
    </lineage>
</organism>
<accession>A0AAU9KGC9</accession>
<gene>
    <name evidence="1" type="ORF">BSTOLATCC_MIC66220</name>
</gene>
<comment type="caution">
    <text evidence="1">The sequence shown here is derived from an EMBL/GenBank/DDBJ whole genome shotgun (WGS) entry which is preliminary data.</text>
</comment>
<proteinExistence type="predicted"/>
<keyword evidence="2" id="KW-1185">Reference proteome</keyword>
<protein>
    <submittedName>
        <fullName evidence="1">Uncharacterized protein</fullName>
    </submittedName>
</protein>
<dbReference type="EMBL" id="CAJZBQ010000064">
    <property type="protein sequence ID" value="CAG9336343.1"/>
    <property type="molecule type" value="Genomic_DNA"/>
</dbReference>
<evidence type="ECO:0000313" key="1">
    <source>
        <dbReference type="EMBL" id="CAG9336343.1"/>
    </source>
</evidence>
<sequence length="114" mass="13703">MSITLLRKYLAKEEDEPSAGEIPVKRKRTFEEIYAELLQKEKDKQILRPEKQIKKRKHKKVEKMPKQFKSKLERIEESDISVDPKALYEQNLERLKKKKPSKISQEIIQKLTRK</sequence>
<reference evidence="1" key="1">
    <citation type="submission" date="2021-09" db="EMBL/GenBank/DDBJ databases">
        <authorList>
            <consortium name="AG Swart"/>
            <person name="Singh M."/>
            <person name="Singh A."/>
            <person name="Seah K."/>
            <person name="Emmerich C."/>
        </authorList>
    </citation>
    <scope>NUCLEOTIDE SEQUENCE</scope>
    <source>
        <strain evidence="1">ATCC30299</strain>
    </source>
</reference>
<evidence type="ECO:0000313" key="2">
    <source>
        <dbReference type="Proteomes" id="UP001162131"/>
    </source>
</evidence>
<name>A0AAU9KGC9_9CILI</name>
<dbReference type="Proteomes" id="UP001162131">
    <property type="component" value="Unassembled WGS sequence"/>
</dbReference>
<dbReference type="AlphaFoldDB" id="A0AAU9KGC9"/>